<comment type="catalytic activity">
    <reaction evidence="4">
        <text>adenylyl-molybdopterin + molybdate = Mo-molybdopterin + AMP + H(+)</text>
        <dbReference type="Rhea" id="RHEA:35047"/>
        <dbReference type="ChEBI" id="CHEBI:15378"/>
        <dbReference type="ChEBI" id="CHEBI:36264"/>
        <dbReference type="ChEBI" id="CHEBI:62727"/>
        <dbReference type="ChEBI" id="CHEBI:71302"/>
        <dbReference type="ChEBI" id="CHEBI:456215"/>
        <dbReference type="EC" id="2.10.1.1"/>
    </reaction>
</comment>
<keyword evidence="5" id="KW-0479">Metal-binding</keyword>
<dbReference type="GO" id="GO:0046872">
    <property type="term" value="F:metal ion binding"/>
    <property type="evidence" value="ECO:0007669"/>
    <property type="project" value="UniProtKB-UniRule"/>
</dbReference>
<dbReference type="SUPFAM" id="SSF63882">
    <property type="entry name" value="MoeA N-terminal region -like"/>
    <property type="match status" value="1"/>
</dbReference>
<dbReference type="Gene3D" id="3.90.550.10">
    <property type="entry name" value="Spore Coat Polysaccharide Biosynthesis Protein SpsA, Chain A"/>
    <property type="match status" value="1"/>
</dbReference>
<dbReference type="Gene3D" id="2.170.190.11">
    <property type="entry name" value="Molybdopterin biosynthesis moea protein, domain 3"/>
    <property type="match status" value="1"/>
</dbReference>
<dbReference type="EMBL" id="VNIQ01000001">
    <property type="protein sequence ID" value="TYQ08516.1"/>
    <property type="molecule type" value="Genomic_DNA"/>
</dbReference>
<dbReference type="InterPro" id="IPR036688">
    <property type="entry name" value="MoeA_C_domain_IV_sf"/>
</dbReference>
<dbReference type="GO" id="GO:0061599">
    <property type="term" value="F:molybdopterin molybdotransferase activity"/>
    <property type="evidence" value="ECO:0007669"/>
    <property type="project" value="UniProtKB-UniRule"/>
</dbReference>
<dbReference type="AlphaFoldDB" id="A0A652YXY1"/>
<keyword evidence="5" id="KW-0501">Molybdenum cofactor biosynthesis</keyword>
<dbReference type="SUPFAM" id="SSF53218">
    <property type="entry name" value="Molybdenum cofactor biosynthesis proteins"/>
    <property type="match status" value="1"/>
</dbReference>
<comment type="function">
    <text evidence="1 5">Catalyzes the insertion of molybdate into adenylated molybdopterin with the concomitant release of AMP.</text>
</comment>
<dbReference type="SUPFAM" id="SSF53448">
    <property type="entry name" value="Nucleotide-diphospho-sugar transferases"/>
    <property type="match status" value="1"/>
</dbReference>
<comment type="pathway">
    <text evidence="5">Cofactor biosynthesis; molybdopterin biosynthesis.</text>
</comment>
<organism evidence="7">
    <name type="scientific">Nocardia globerula</name>
    <dbReference type="NCBI Taxonomy" id="1818"/>
    <lineage>
        <taxon>Bacteria</taxon>
        <taxon>Bacillati</taxon>
        <taxon>Actinomycetota</taxon>
        <taxon>Actinomycetes</taxon>
        <taxon>Mycobacteriales</taxon>
        <taxon>Nocardiaceae</taxon>
        <taxon>Nocardia</taxon>
    </lineage>
</organism>
<evidence type="ECO:0000256" key="2">
    <source>
        <dbReference type="ARBA" id="ARBA00010763"/>
    </source>
</evidence>
<reference evidence="7" key="1">
    <citation type="submission" date="2019-07" db="EMBL/GenBank/DDBJ databases">
        <title>Genomic Encyclopedia of Type Strains, Phase IV (KMG-IV): sequencing the most valuable type-strain genomes for metagenomic binning, comparative biology and taxonomic classification.</title>
        <authorList>
            <person name="Goeker M."/>
        </authorList>
    </citation>
    <scope>NUCLEOTIDE SEQUENCE</scope>
    <source>
        <strain evidence="7">DSM 44596</strain>
    </source>
</reference>
<dbReference type="Pfam" id="PF12804">
    <property type="entry name" value="NTP_transf_3"/>
    <property type="match status" value="1"/>
</dbReference>
<dbReference type="EC" id="2.10.1.1" evidence="5"/>
<dbReference type="SMART" id="SM00852">
    <property type="entry name" value="MoCF_biosynth"/>
    <property type="match status" value="1"/>
</dbReference>
<dbReference type="GO" id="GO:0005829">
    <property type="term" value="C:cytosol"/>
    <property type="evidence" value="ECO:0007669"/>
    <property type="project" value="TreeGrafter"/>
</dbReference>
<accession>A0A652YXY1</accession>
<dbReference type="Gene3D" id="3.90.105.10">
    <property type="entry name" value="Molybdopterin biosynthesis moea protein, domain 2"/>
    <property type="match status" value="1"/>
</dbReference>
<dbReference type="InterPro" id="IPR029044">
    <property type="entry name" value="Nucleotide-diphossugar_trans"/>
</dbReference>
<proteinExistence type="inferred from homology"/>
<comment type="similarity">
    <text evidence="2 5">Belongs to the MoeA family.</text>
</comment>
<dbReference type="PANTHER" id="PTHR10192">
    <property type="entry name" value="MOLYBDOPTERIN BIOSYNTHESIS PROTEIN"/>
    <property type="match status" value="1"/>
</dbReference>
<comment type="cofactor">
    <cofactor evidence="5">
        <name>Mg(2+)</name>
        <dbReference type="ChEBI" id="CHEBI:18420"/>
    </cofactor>
</comment>
<keyword evidence="5" id="KW-0460">Magnesium</keyword>
<dbReference type="UniPathway" id="UPA00344"/>
<comment type="caution">
    <text evidence="7">The sequence shown here is derived from an EMBL/GenBank/DDBJ whole genome shotgun (WGS) entry which is preliminary data.</text>
</comment>
<sequence>MNAHPPTCALILAGGRGTRMGGVDKPGLVVHGHRLLDIALAATAHLGTTVVVGPHRDDLDTGVVQTQESPIGGGPVSALWAGLNAVELADDAVVVVLAADLPHVSRGVVDSLIDSTSHLGPVTCAVDENNRTQFLLSAWIFHELRERIATLRESAGLDNQPMKKLLTQGFSTLHVSGTADCDTPEDLERARELPRLTIAGARAAIAESLTPLRPQRAVLAESYGATLAEPLVAQGDLPRSSVSAMDGYAVAGDGPWRIRQEVRVAGSDATLELADGEAIRIATGAHLPTGASAVIRDEHVVADGTPTLLTLLPNTPQRNDARPQGEDWTVGFTIAPAGTPVTPVLVSAATSGEVVEGLVRGPVRARVVTTGDEIRRDGPLREGQTRDSIGGILPLLLGRCGAACISDTHLRDTADGFETTLGADDGADLIVIVGATGGGAADEMRSALDRLGAHTVVGRVASRPGGSQITAVLPTGKVVLGLPGNPYAAVTTLLTMLPTIVSALTGRTPLPPLLGIVANAAEVSSDAVRLLPVTQTDDGRWHADPSVRTSHLAGLISKAAFALVPASAPDNVVAELVLLG</sequence>
<name>A0A652YXY1_NOCGL</name>
<dbReference type="InterPro" id="IPR036425">
    <property type="entry name" value="MoaB/Mog-like_dom_sf"/>
</dbReference>
<feature type="domain" description="MoaB/Mog" evidence="6">
    <location>
        <begin position="366"/>
        <end position="503"/>
    </location>
</feature>
<dbReference type="GO" id="GO:0006777">
    <property type="term" value="P:Mo-molybdopterin cofactor biosynthetic process"/>
    <property type="evidence" value="ECO:0007669"/>
    <property type="project" value="UniProtKB-UniRule"/>
</dbReference>
<dbReference type="PANTHER" id="PTHR10192:SF5">
    <property type="entry name" value="GEPHYRIN"/>
    <property type="match status" value="1"/>
</dbReference>
<dbReference type="GO" id="GO:0016779">
    <property type="term" value="F:nucleotidyltransferase activity"/>
    <property type="evidence" value="ECO:0007669"/>
    <property type="project" value="UniProtKB-ARBA"/>
</dbReference>
<dbReference type="Pfam" id="PF00994">
    <property type="entry name" value="MoCF_biosynth"/>
    <property type="match status" value="1"/>
</dbReference>
<dbReference type="InterPro" id="IPR036135">
    <property type="entry name" value="MoeA_linker/N_sf"/>
</dbReference>
<evidence type="ECO:0000256" key="3">
    <source>
        <dbReference type="ARBA" id="ARBA00022505"/>
    </source>
</evidence>
<gene>
    <name evidence="7" type="ORF">FNL38_101888</name>
</gene>
<dbReference type="Pfam" id="PF03453">
    <property type="entry name" value="MoeA_N"/>
    <property type="match status" value="1"/>
</dbReference>
<evidence type="ECO:0000259" key="6">
    <source>
        <dbReference type="SMART" id="SM00852"/>
    </source>
</evidence>
<dbReference type="InterPro" id="IPR025877">
    <property type="entry name" value="MobA-like_NTP_Trfase"/>
</dbReference>
<evidence type="ECO:0000313" key="7">
    <source>
        <dbReference type="EMBL" id="TYQ08516.1"/>
    </source>
</evidence>
<evidence type="ECO:0000256" key="1">
    <source>
        <dbReference type="ARBA" id="ARBA00002901"/>
    </source>
</evidence>
<evidence type="ECO:0000256" key="4">
    <source>
        <dbReference type="ARBA" id="ARBA00047317"/>
    </source>
</evidence>
<dbReference type="InterPro" id="IPR001453">
    <property type="entry name" value="MoaB/Mog_dom"/>
</dbReference>
<keyword evidence="3 5" id="KW-0500">Molybdenum</keyword>
<keyword evidence="5" id="KW-0808">Transferase</keyword>
<dbReference type="Gene3D" id="2.40.340.10">
    <property type="entry name" value="MoeA, C-terminal, domain IV"/>
    <property type="match status" value="1"/>
</dbReference>
<dbReference type="InterPro" id="IPR038987">
    <property type="entry name" value="MoeA-like"/>
</dbReference>
<dbReference type="InterPro" id="IPR005110">
    <property type="entry name" value="MoeA_linker/N"/>
</dbReference>
<dbReference type="Gene3D" id="3.40.980.10">
    <property type="entry name" value="MoaB/Mog-like domain"/>
    <property type="match status" value="1"/>
</dbReference>
<evidence type="ECO:0000256" key="5">
    <source>
        <dbReference type="RuleBase" id="RU365090"/>
    </source>
</evidence>
<protein>
    <recommendedName>
        <fullName evidence="5">Molybdopterin molybdenumtransferase</fullName>
        <ecNumber evidence="5">2.10.1.1</ecNumber>
    </recommendedName>
</protein>